<dbReference type="AlphaFoldDB" id="A0AAD8UXC6"/>
<reference evidence="4" key="1">
    <citation type="submission" date="2023-07" db="EMBL/GenBank/DDBJ databases">
        <title>A chromosome-level genome assembly of Lolium multiflorum.</title>
        <authorList>
            <person name="Chen Y."/>
            <person name="Copetti D."/>
            <person name="Kolliker R."/>
            <person name="Studer B."/>
        </authorList>
    </citation>
    <scope>NUCLEOTIDE SEQUENCE</scope>
    <source>
        <strain evidence="4">02402/16</strain>
        <tissue evidence="4">Leaf</tissue>
    </source>
</reference>
<dbReference type="EMBL" id="JAUUTY010001251">
    <property type="protein sequence ID" value="KAK1558228.1"/>
    <property type="molecule type" value="Genomic_DNA"/>
</dbReference>
<protein>
    <recommendedName>
        <fullName evidence="3">Retrotransposon gag domain-containing protein</fullName>
    </recommendedName>
</protein>
<sequence length="484" mass="54662">MGDLSAQNAGIEAMLKQVLDRVSSLDIKVDGLQDQLASNVKRADLLEERLEHVASPLQAPGKAPASRETDPHRSMAPNSDPDHLLRQQLPPNREAASTHPSAPGSGFGSDDHRDAHLRRGDARGLLGNPLHAPGAGNSHVHRSMNNITDDTGDPYDRHDNCHRYHATPKMDFPKFDGENPKLWQQECETYFELYQVLPSLRTRYASLNFRSTAALWLRNVESKGKVEEWEELCRLVHDKFGKNKYVYYRRQLRQLKQVGSVSEYIQQFEKLRNQLLLYNSALDENFFIDEFIEGLKSEYRAAIRLHLPADMDTACLLAMLQEEELEATAKSPIKDNYKSSHRFDRTHKDVKSAVRTDETKKHDSGKWEEKLDALKAYRRAKNLCFVCGEKYSRTHKCPDQVPLHIIEELMDILPGNSSFGQESSDGESDPDDLMMIASVAAPEVATEKGGKSRCTIRLPGVIGKHQIQILIDSGSASSFISTRF</sequence>
<proteinExistence type="predicted"/>
<dbReference type="Pfam" id="PF03732">
    <property type="entry name" value="Retrotrans_gag"/>
    <property type="match status" value="1"/>
</dbReference>
<dbReference type="Proteomes" id="UP001231189">
    <property type="component" value="Unassembled WGS sequence"/>
</dbReference>
<name>A0AAD8UXC6_LOLMU</name>
<gene>
    <name evidence="4" type="ORF">QYE76_059314</name>
</gene>
<keyword evidence="5" id="KW-1185">Reference proteome</keyword>
<evidence type="ECO:0000256" key="1">
    <source>
        <dbReference type="SAM" id="Coils"/>
    </source>
</evidence>
<evidence type="ECO:0000313" key="4">
    <source>
        <dbReference type="EMBL" id="KAK1558228.1"/>
    </source>
</evidence>
<evidence type="ECO:0000313" key="5">
    <source>
        <dbReference type="Proteomes" id="UP001231189"/>
    </source>
</evidence>
<comment type="caution">
    <text evidence="4">The sequence shown here is derived from an EMBL/GenBank/DDBJ whole genome shotgun (WGS) entry which is preliminary data.</text>
</comment>
<keyword evidence="1" id="KW-0175">Coiled coil</keyword>
<feature type="region of interest" description="Disordered" evidence="2">
    <location>
        <begin position="53"/>
        <end position="151"/>
    </location>
</feature>
<evidence type="ECO:0000259" key="3">
    <source>
        <dbReference type="Pfam" id="PF03732"/>
    </source>
</evidence>
<evidence type="ECO:0000256" key="2">
    <source>
        <dbReference type="SAM" id="MobiDB-lite"/>
    </source>
</evidence>
<feature type="compositionally biased region" description="Basic and acidic residues" evidence="2">
    <location>
        <begin position="109"/>
        <end position="122"/>
    </location>
</feature>
<feature type="domain" description="Retrotransposon gag" evidence="3">
    <location>
        <begin position="204"/>
        <end position="296"/>
    </location>
</feature>
<accession>A0AAD8UXC6</accession>
<organism evidence="4 5">
    <name type="scientific">Lolium multiflorum</name>
    <name type="common">Italian ryegrass</name>
    <name type="synonym">Lolium perenne subsp. multiflorum</name>
    <dbReference type="NCBI Taxonomy" id="4521"/>
    <lineage>
        <taxon>Eukaryota</taxon>
        <taxon>Viridiplantae</taxon>
        <taxon>Streptophyta</taxon>
        <taxon>Embryophyta</taxon>
        <taxon>Tracheophyta</taxon>
        <taxon>Spermatophyta</taxon>
        <taxon>Magnoliopsida</taxon>
        <taxon>Liliopsida</taxon>
        <taxon>Poales</taxon>
        <taxon>Poaceae</taxon>
        <taxon>BOP clade</taxon>
        <taxon>Pooideae</taxon>
        <taxon>Poodae</taxon>
        <taxon>Poeae</taxon>
        <taxon>Poeae Chloroplast Group 2 (Poeae type)</taxon>
        <taxon>Loliodinae</taxon>
        <taxon>Loliinae</taxon>
        <taxon>Lolium</taxon>
    </lineage>
</organism>
<dbReference type="InterPro" id="IPR005162">
    <property type="entry name" value="Retrotrans_gag_dom"/>
</dbReference>
<feature type="coiled-coil region" evidence="1">
    <location>
        <begin position="15"/>
        <end position="49"/>
    </location>
</feature>